<dbReference type="EMBL" id="JARZHI010000005">
    <property type="protein sequence ID" value="MDI1429541.1"/>
    <property type="molecule type" value="Genomic_DNA"/>
</dbReference>
<dbReference type="InterPro" id="IPR043543">
    <property type="entry name" value="PAPPA/PAPPA2"/>
</dbReference>
<proteinExistence type="predicted"/>
<feature type="compositionally biased region" description="Acidic residues" evidence="4">
    <location>
        <begin position="79"/>
        <end position="91"/>
    </location>
</feature>
<evidence type="ECO:0000256" key="2">
    <source>
        <dbReference type="ARBA" id="ARBA00022737"/>
    </source>
</evidence>
<keyword evidence="1 5" id="KW-0732">Signal</keyword>
<gene>
    <name evidence="6" type="ORF">QHF89_08545</name>
</gene>
<comment type="caution">
    <text evidence="6">The sequence shown here is derived from an EMBL/GenBank/DDBJ whole genome shotgun (WGS) entry which is preliminary data.</text>
</comment>
<dbReference type="Proteomes" id="UP001160301">
    <property type="component" value="Unassembled WGS sequence"/>
</dbReference>
<feature type="signal peptide" evidence="5">
    <location>
        <begin position="1"/>
        <end position="19"/>
    </location>
</feature>
<keyword evidence="3" id="KW-1015">Disulfide bond</keyword>
<evidence type="ECO:0000256" key="3">
    <source>
        <dbReference type="ARBA" id="ARBA00023157"/>
    </source>
</evidence>
<dbReference type="NCBIfam" id="NF038127">
    <property type="entry name" value="FDP_fam"/>
    <property type="match status" value="1"/>
</dbReference>
<dbReference type="InterPro" id="IPR011936">
    <property type="entry name" value="Myxo_disulph_rpt"/>
</dbReference>
<evidence type="ECO:0000256" key="4">
    <source>
        <dbReference type="SAM" id="MobiDB-lite"/>
    </source>
</evidence>
<feature type="compositionally biased region" description="Gly residues" evidence="4">
    <location>
        <begin position="40"/>
        <end position="70"/>
    </location>
</feature>
<dbReference type="NCBIfam" id="TIGR02232">
    <property type="entry name" value="myxo_disulf_rpt"/>
    <property type="match status" value="2"/>
</dbReference>
<protein>
    <submittedName>
        <fullName evidence="6">DVUA0089 family protein</fullName>
    </submittedName>
</protein>
<name>A0ABT6NMM1_9BACT</name>
<evidence type="ECO:0000256" key="1">
    <source>
        <dbReference type="ARBA" id="ARBA00022729"/>
    </source>
</evidence>
<evidence type="ECO:0000313" key="6">
    <source>
        <dbReference type="EMBL" id="MDI1429541.1"/>
    </source>
</evidence>
<accession>A0ABT6NMM1</accession>
<dbReference type="PANTHER" id="PTHR46130">
    <property type="entry name" value="LAMGL DOMAIN-CONTAINING PROTEIN"/>
    <property type="match status" value="1"/>
</dbReference>
<reference evidence="6 7" key="1">
    <citation type="submission" date="2023-04" db="EMBL/GenBank/DDBJ databases">
        <title>The genome sequence of Polyangium sorediatum DSM14670.</title>
        <authorList>
            <person name="Zhang X."/>
        </authorList>
    </citation>
    <scope>NUCLEOTIDE SEQUENCE [LARGE SCALE GENOMIC DNA]</scope>
    <source>
        <strain evidence="6 7">DSM 14670</strain>
    </source>
</reference>
<feature type="compositionally biased region" description="Low complexity" evidence="4">
    <location>
        <begin position="30"/>
        <end position="39"/>
    </location>
</feature>
<dbReference type="PROSITE" id="PS51257">
    <property type="entry name" value="PROKAR_LIPOPROTEIN"/>
    <property type="match status" value="1"/>
</dbReference>
<dbReference type="Pfam" id="PF13948">
    <property type="entry name" value="DUF4215"/>
    <property type="match status" value="2"/>
</dbReference>
<sequence length="384" mass="37359">MKRSILVLGLLGTALAACGEGAGLPPRSNGSSSSTSSSAGPGGAGGQGGEGGGGGIGGQGGGGGQGGAGGKPAPVCGDDALDSGEECDDGNTEAGDGCSPECTVELGEIEPNDTPDQASPYKDPFPAKIAPEGDVDFVSFTVAAANTSVIARILDVGDGGCATGVIDTILEVRGADGATVLASDDDAGEGACSRAVLPSLAPGSYFARVVASGAAPSPTFLYRLRIDQVADVCGDGQKTPAEACDDGNTDAGDGCSPTCSIEITETEPNDTPATANAFVAPWNGVLTPLGDVDVVSVVLSGPASSLTATTTDQGTNACAAKTLDTIVDILAPDGTTVLATGDDIIGNCGAALAQNLAAGTYFVRMRGGSLAGDPSPYGIQIVIQ</sequence>
<evidence type="ECO:0000313" key="7">
    <source>
        <dbReference type="Proteomes" id="UP001160301"/>
    </source>
</evidence>
<dbReference type="Gene3D" id="2.60.120.380">
    <property type="match status" value="2"/>
</dbReference>
<organism evidence="6 7">
    <name type="scientific">Polyangium sorediatum</name>
    <dbReference type="NCBI Taxonomy" id="889274"/>
    <lineage>
        <taxon>Bacteria</taxon>
        <taxon>Pseudomonadati</taxon>
        <taxon>Myxococcota</taxon>
        <taxon>Polyangia</taxon>
        <taxon>Polyangiales</taxon>
        <taxon>Polyangiaceae</taxon>
        <taxon>Polyangium</taxon>
    </lineage>
</organism>
<keyword evidence="7" id="KW-1185">Reference proteome</keyword>
<evidence type="ECO:0000256" key="5">
    <source>
        <dbReference type="SAM" id="SignalP"/>
    </source>
</evidence>
<dbReference type="RefSeq" id="WP_136967618.1">
    <property type="nucleotide sequence ID" value="NZ_JARZHI010000005.1"/>
</dbReference>
<feature type="region of interest" description="Disordered" evidence="4">
    <location>
        <begin position="23"/>
        <end position="124"/>
    </location>
</feature>
<keyword evidence="2" id="KW-0677">Repeat</keyword>
<feature type="chain" id="PRO_5047020273" evidence="5">
    <location>
        <begin position="20"/>
        <end position="384"/>
    </location>
</feature>
<dbReference type="PANTHER" id="PTHR46130:SF3">
    <property type="entry name" value="CHROMOSOME UNDETERMINED SCAFFOLD_33, WHOLE GENOME SHOTGUN SEQUENCE"/>
    <property type="match status" value="1"/>
</dbReference>